<organism evidence="1 2">
    <name type="scientific">Candidatus Methanodesulfokora washburnensis</name>
    <dbReference type="NCBI Taxonomy" id="2478471"/>
    <lineage>
        <taxon>Archaea</taxon>
        <taxon>Thermoproteota</taxon>
        <taxon>Candidatus Korarchaeia</taxon>
        <taxon>Candidatus Korarchaeia incertae sedis</taxon>
        <taxon>Candidatus Methanodesulfokora</taxon>
    </lineage>
</organism>
<reference evidence="1 2" key="1">
    <citation type="submission" date="2018-10" db="EMBL/GenBank/DDBJ databases">
        <title>Co-occurring genomic capacity for anaerobic methane metabolism and dissimilatory sulfite reduction discovered in the Korarchaeota.</title>
        <authorList>
            <person name="Mckay L.J."/>
            <person name="Dlakic M."/>
            <person name="Fields M.W."/>
            <person name="Delmont T.O."/>
            <person name="Eren A.M."/>
            <person name="Jay Z.J."/>
            <person name="Klingelsmith K.B."/>
            <person name="Rusch D.B."/>
            <person name="Inskeep W.P."/>
        </authorList>
    </citation>
    <scope>NUCLEOTIDE SEQUENCE [LARGE SCALE GENOMIC DNA]</scope>
    <source>
        <strain evidence="1 2">MDKW</strain>
    </source>
</reference>
<evidence type="ECO:0000313" key="2">
    <source>
        <dbReference type="Proteomes" id="UP000277582"/>
    </source>
</evidence>
<accession>A0A3R9X741</accession>
<dbReference type="EMBL" id="RCOS01000052">
    <property type="protein sequence ID" value="RSN76868.1"/>
    <property type="molecule type" value="Genomic_DNA"/>
</dbReference>
<comment type="caution">
    <text evidence="1">The sequence shown here is derived from an EMBL/GenBank/DDBJ whole genome shotgun (WGS) entry which is preliminary data.</text>
</comment>
<protein>
    <submittedName>
        <fullName evidence="1">Uncharacterized protein</fullName>
    </submittedName>
</protein>
<evidence type="ECO:0000313" key="1">
    <source>
        <dbReference type="EMBL" id="RSN76868.1"/>
    </source>
</evidence>
<keyword evidence="2" id="KW-1185">Reference proteome</keyword>
<dbReference type="AlphaFoldDB" id="A0A3R9X741"/>
<proteinExistence type="predicted"/>
<sequence length="123" mass="13945">MYIKNFLSRGNLFKEYANNLHVASEEVIYEGPIASYHVLFKVYLGELNEGDVIKLDIRIDRLRPLYSGDSKNPGGMYLIIAADGQTLLSLHSENPKNPFSLRYKMQESAKKAILGIQGVEWLP</sequence>
<dbReference type="Proteomes" id="UP000277582">
    <property type="component" value="Unassembled WGS sequence"/>
</dbReference>
<gene>
    <name evidence="1" type="ORF">D6D85_03475</name>
</gene>
<name>A0A3R9X741_9CREN</name>